<gene>
    <name evidence="2" type="ORF">DFJ68_0448</name>
</gene>
<dbReference type="Proteomes" id="UP000278440">
    <property type="component" value="Unassembled WGS sequence"/>
</dbReference>
<accession>A0A495XSC1</accession>
<dbReference type="GO" id="GO:0008081">
    <property type="term" value="F:phosphoric diester hydrolase activity"/>
    <property type="evidence" value="ECO:0007669"/>
    <property type="project" value="InterPro"/>
</dbReference>
<dbReference type="Gene3D" id="3.20.20.190">
    <property type="entry name" value="Phosphatidylinositol (PI) phosphodiesterase"/>
    <property type="match status" value="1"/>
</dbReference>
<dbReference type="PANTHER" id="PTHR43805:SF1">
    <property type="entry name" value="GP-PDE DOMAIN-CONTAINING PROTEIN"/>
    <property type="match status" value="1"/>
</dbReference>
<protein>
    <submittedName>
        <fullName evidence="2">Glycerophosphoryl diester phosphodiesterase</fullName>
    </submittedName>
</protein>
<sequence>MTTRPYLAHTPVALAHRGGSLFAPNLGLENTMTAFGNAVDLGYTHLETDVHVTSDGHVVAFHDLALDRVSDGTGRLRDLTWDQVRRARIGPRQPGEGELDGDAEPTQDGVPLFEEVATTFPDAFLNVDLKAPGTAGPLWRLIERLGLHDRICVGSFQQSHLTQFRRLARGSVVTAAGVPGTALLRFSPGWLTGLLHTPAEVLQVPTTVPLRGGRTLTLVTPRFVAAAHRLDKQVHVWTIDDPDEMTRLLDLGVDGLVSDRIDVLKRVLLDRGEWTGRA</sequence>
<dbReference type="EMBL" id="RBXT01000001">
    <property type="protein sequence ID" value="RKT77037.1"/>
    <property type="molecule type" value="Genomic_DNA"/>
</dbReference>
<comment type="caution">
    <text evidence="2">The sequence shown here is derived from an EMBL/GenBank/DDBJ whole genome shotgun (WGS) entry which is preliminary data.</text>
</comment>
<dbReference type="PANTHER" id="PTHR43805">
    <property type="entry name" value="GLYCEROPHOSPHORYL DIESTER PHOSPHODIESTERASE"/>
    <property type="match status" value="1"/>
</dbReference>
<dbReference type="CDD" id="cd08561">
    <property type="entry name" value="GDPD_cytoplasmic_ScUgpQ2_like"/>
    <property type="match status" value="1"/>
</dbReference>
<evidence type="ECO:0000313" key="2">
    <source>
        <dbReference type="EMBL" id="RKT77037.1"/>
    </source>
</evidence>
<name>A0A495XSC1_9MICO</name>
<organism evidence="2 3">
    <name type="scientific">Terracoccus luteus</name>
    <dbReference type="NCBI Taxonomy" id="53356"/>
    <lineage>
        <taxon>Bacteria</taxon>
        <taxon>Bacillati</taxon>
        <taxon>Actinomycetota</taxon>
        <taxon>Actinomycetes</taxon>
        <taxon>Micrococcales</taxon>
        <taxon>Intrasporangiaceae</taxon>
        <taxon>Terracoccus</taxon>
    </lineage>
</organism>
<evidence type="ECO:0000259" key="1">
    <source>
        <dbReference type="PROSITE" id="PS51704"/>
    </source>
</evidence>
<dbReference type="SUPFAM" id="SSF51695">
    <property type="entry name" value="PLC-like phosphodiesterases"/>
    <property type="match status" value="1"/>
</dbReference>
<feature type="domain" description="GP-PDE" evidence="1">
    <location>
        <begin position="11"/>
        <end position="268"/>
    </location>
</feature>
<proteinExistence type="predicted"/>
<dbReference type="InterPro" id="IPR017946">
    <property type="entry name" value="PLC-like_Pdiesterase_TIM-brl"/>
</dbReference>
<evidence type="ECO:0000313" key="3">
    <source>
        <dbReference type="Proteomes" id="UP000278440"/>
    </source>
</evidence>
<dbReference type="Pfam" id="PF03009">
    <property type="entry name" value="GDPD"/>
    <property type="match status" value="1"/>
</dbReference>
<dbReference type="RefSeq" id="WP_121034995.1">
    <property type="nucleotide sequence ID" value="NZ_RBXT01000001.1"/>
</dbReference>
<reference evidence="2 3" key="1">
    <citation type="submission" date="2018-10" db="EMBL/GenBank/DDBJ databases">
        <title>Sequencing the genomes of 1000 actinobacteria strains.</title>
        <authorList>
            <person name="Klenk H.-P."/>
        </authorList>
    </citation>
    <scope>NUCLEOTIDE SEQUENCE [LARGE SCALE GENOMIC DNA]</scope>
    <source>
        <strain evidence="2 3">DSM 44267</strain>
    </source>
</reference>
<dbReference type="InterPro" id="IPR030395">
    <property type="entry name" value="GP_PDE_dom"/>
</dbReference>
<keyword evidence="3" id="KW-1185">Reference proteome</keyword>
<dbReference type="AlphaFoldDB" id="A0A495XSC1"/>
<dbReference type="OrthoDB" id="5241788at2"/>
<dbReference type="GO" id="GO:0006629">
    <property type="term" value="P:lipid metabolic process"/>
    <property type="evidence" value="ECO:0007669"/>
    <property type="project" value="InterPro"/>
</dbReference>
<dbReference type="PROSITE" id="PS51704">
    <property type="entry name" value="GP_PDE"/>
    <property type="match status" value="1"/>
</dbReference>